<reference evidence="8" key="1">
    <citation type="journal article" date="2020" name="mSystems">
        <title>Genome- and Community-Level Interaction Insights into Carbon Utilization and Element Cycling Functions of Hydrothermarchaeota in Hydrothermal Sediment.</title>
        <authorList>
            <person name="Zhou Z."/>
            <person name="Liu Y."/>
            <person name="Xu W."/>
            <person name="Pan J."/>
            <person name="Luo Z.H."/>
            <person name="Li M."/>
        </authorList>
    </citation>
    <scope>NUCLEOTIDE SEQUENCE [LARGE SCALE GENOMIC DNA]</scope>
    <source>
        <strain evidence="8">SpSt-679</strain>
    </source>
</reference>
<evidence type="ECO:0000313" key="8">
    <source>
        <dbReference type="EMBL" id="HGL50033.1"/>
    </source>
</evidence>
<dbReference type="PROSITE" id="PS51918">
    <property type="entry name" value="RADICAL_SAM"/>
    <property type="match status" value="1"/>
</dbReference>
<dbReference type="CDD" id="cd01335">
    <property type="entry name" value="Radical_SAM"/>
    <property type="match status" value="1"/>
</dbReference>
<dbReference type="InterPro" id="IPR023867">
    <property type="entry name" value="Sulphatase_maturase_rSAM"/>
</dbReference>
<dbReference type="InterPro" id="IPR013785">
    <property type="entry name" value="Aldolase_TIM"/>
</dbReference>
<evidence type="ECO:0000256" key="3">
    <source>
        <dbReference type="ARBA" id="ARBA00022723"/>
    </source>
</evidence>
<dbReference type="InterPro" id="IPR058240">
    <property type="entry name" value="rSAM_sf"/>
</dbReference>
<dbReference type="GO" id="GO:0046872">
    <property type="term" value="F:metal ion binding"/>
    <property type="evidence" value="ECO:0007669"/>
    <property type="project" value="UniProtKB-KW"/>
</dbReference>
<dbReference type="EMBL" id="DTCX01000304">
    <property type="protein sequence ID" value="HGL50033.1"/>
    <property type="molecule type" value="Genomic_DNA"/>
</dbReference>
<dbReference type="Pfam" id="PF04055">
    <property type="entry name" value="Radical_SAM"/>
    <property type="match status" value="1"/>
</dbReference>
<dbReference type="GO" id="GO:0051536">
    <property type="term" value="F:iron-sulfur cluster binding"/>
    <property type="evidence" value="ECO:0007669"/>
    <property type="project" value="UniProtKB-KW"/>
</dbReference>
<keyword evidence="3" id="KW-0479">Metal-binding</keyword>
<dbReference type="PANTHER" id="PTHR43273:SF3">
    <property type="entry name" value="ANAEROBIC SULFATASE-MATURATING ENZYME HOMOLOG ASLB-RELATED"/>
    <property type="match status" value="1"/>
</dbReference>
<sequence length="330" mass="37815">MRGGGSIHFFGGEPLLAWDLIVAMVERAKTEDLGISFSITTNGVLLDEEKARFIAEHRIGVLLSLDGVREAHDRNRLDAEGRGTWDRVVAALERLKEAGARNVTIRGTFTPETVPYLFESHRYFLERYPMYETVLFPAYEGDWNEEVLRVYEEELTKLGAYYIARFRAGRPFRCRLVDDALQWIAGRPPSPEWRPCGLGDRSLAVLPDGRFRSCHRLCTVEDVPEDWTFGDVWSGIDKVKFERNLDWDIRKRRSEAGYDCSFCPIGPFCHGFCVAANWQATGDRYTVMKSVCDTKLVEYKVGALVWGILRHDPRFGRRGNTYGRPLGFRT</sequence>
<dbReference type="AlphaFoldDB" id="A0A7V4A1G5"/>
<dbReference type="Gene3D" id="3.20.20.70">
    <property type="entry name" value="Aldolase class I"/>
    <property type="match status" value="1"/>
</dbReference>
<organism evidence="8">
    <name type="scientific">Thermus tengchongensis</name>
    <dbReference type="NCBI Taxonomy" id="1214928"/>
    <lineage>
        <taxon>Bacteria</taxon>
        <taxon>Thermotogati</taxon>
        <taxon>Deinococcota</taxon>
        <taxon>Deinococci</taxon>
        <taxon>Thermales</taxon>
        <taxon>Thermaceae</taxon>
        <taxon>Thermus</taxon>
    </lineage>
</organism>
<dbReference type="GO" id="GO:0016491">
    <property type="term" value="F:oxidoreductase activity"/>
    <property type="evidence" value="ECO:0007669"/>
    <property type="project" value="InterPro"/>
</dbReference>
<dbReference type="SUPFAM" id="SSF102114">
    <property type="entry name" value="Radical SAM enzymes"/>
    <property type="match status" value="1"/>
</dbReference>
<dbReference type="PANTHER" id="PTHR43273">
    <property type="entry name" value="ANAEROBIC SULFATASE-MATURATING ENZYME HOMOLOG ASLB-RELATED"/>
    <property type="match status" value="1"/>
</dbReference>
<comment type="caution">
    <text evidence="8">The sequence shown here is derived from an EMBL/GenBank/DDBJ whole genome shotgun (WGS) entry which is preliminary data.</text>
</comment>
<evidence type="ECO:0000256" key="1">
    <source>
        <dbReference type="ARBA" id="ARBA00001966"/>
    </source>
</evidence>
<evidence type="ECO:0000259" key="7">
    <source>
        <dbReference type="PROSITE" id="PS51918"/>
    </source>
</evidence>
<keyword evidence="4" id="KW-0408">Iron</keyword>
<keyword evidence="2" id="KW-0949">S-adenosyl-L-methionine</keyword>
<evidence type="ECO:0000256" key="5">
    <source>
        <dbReference type="ARBA" id="ARBA00023014"/>
    </source>
</evidence>
<proteinExistence type="inferred from homology"/>
<feature type="domain" description="Radical SAM core" evidence="7">
    <location>
        <begin position="1"/>
        <end position="167"/>
    </location>
</feature>
<evidence type="ECO:0000256" key="2">
    <source>
        <dbReference type="ARBA" id="ARBA00022691"/>
    </source>
</evidence>
<dbReference type="InterPro" id="IPR023885">
    <property type="entry name" value="4Fe4S-binding_SPASM_dom"/>
</dbReference>
<name>A0A7V4A1G5_9DEIN</name>
<evidence type="ECO:0000256" key="6">
    <source>
        <dbReference type="ARBA" id="ARBA00023601"/>
    </source>
</evidence>
<comment type="similarity">
    <text evidence="6">Belongs to the radical SAM superfamily. Anaerobic sulfatase-maturating enzyme family.</text>
</comment>
<gene>
    <name evidence="8" type="ORF">ENU54_05480</name>
</gene>
<protein>
    <submittedName>
        <fullName evidence="8">Radical SAM protein</fullName>
    </submittedName>
</protein>
<dbReference type="InterPro" id="IPR007197">
    <property type="entry name" value="rSAM"/>
</dbReference>
<dbReference type="NCBIfam" id="TIGR04085">
    <property type="entry name" value="rSAM_more_4Fe4S"/>
    <property type="match status" value="1"/>
</dbReference>
<keyword evidence="5" id="KW-0411">Iron-sulfur</keyword>
<accession>A0A7V4A1G5</accession>
<evidence type="ECO:0000256" key="4">
    <source>
        <dbReference type="ARBA" id="ARBA00023004"/>
    </source>
</evidence>
<comment type="cofactor">
    <cofactor evidence="1">
        <name>[4Fe-4S] cluster</name>
        <dbReference type="ChEBI" id="CHEBI:49883"/>
    </cofactor>
</comment>